<evidence type="ECO:0000313" key="3">
    <source>
        <dbReference type="Proteomes" id="UP000250235"/>
    </source>
</evidence>
<name>A0A2Z7AQF5_9LAMI</name>
<dbReference type="Proteomes" id="UP000250235">
    <property type="component" value="Unassembled WGS sequence"/>
</dbReference>
<feature type="compositionally biased region" description="Basic and acidic residues" evidence="1">
    <location>
        <begin position="17"/>
        <end position="43"/>
    </location>
</feature>
<evidence type="ECO:0000313" key="2">
    <source>
        <dbReference type="EMBL" id="KZV24151.1"/>
    </source>
</evidence>
<feature type="compositionally biased region" description="Low complexity" evidence="1">
    <location>
        <begin position="74"/>
        <end position="83"/>
    </location>
</feature>
<gene>
    <name evidence="2" type="ORF">F511_39547</name>
</gene>
<dbReference type="AlphaFoldDB" id="A0A2Z7AQF5"/>
<protein>
    <submittedName>
        <fullName evidence="2">Uncharacterized protein</fullName>
    </submittedName>
</protein>
<organism evidence="2 3">
    <name type="scientific">Dorcoceras hygrometricum</name>
    <dbReference type="NCBI Taxonomy" id="472368"/>
    <lineage>
        <taxon>Eukaryota</taxon>
        <taxon>Viridiplantae</taxon>
        <taxon>Streptophyta</taxon>
        <taxon>Embryophyta</taxon>
        <taxon>Tracheophyta</taxon>
        <taxon>Spermatophyta</taxon>
        <taxon>Magnoliopsida</taxon>
        <taxon>eudicotyledons</taxon>
        <taxon>Gunneridae</taxon>
        <taxon>Pentapetalae</taxon>
        <taxon>asterids</taxon>
        <taxon>lamiids</taxon>
        <taxon>Lamiales</taxon>
        <taxon>Gesneriaceae</taxon>
        <taxon>Didymocarpoideae</taxon>
        <taxon>Trichosporeae</taxon>
        <taxon>Loxocarpinae</taxon>
        <taxon>Dorcoceras</taxon>
    </lineage>
</organism>
<accession>A0A2Z7AQF5</accession>
<keyword evidence="3" id="KW-1185">Reference proteome</keyword>
<proteinExistence type="predicted"/>
<feature type="region of interest" description="Disordered" evidence="1">
    <location>
        <begin position="1"/>
        <end position="83"/>
    </location>
</feature>
<evidence type="ECO:0000256" key="1">
    <source>
        <dbReference type="SAM" id="MobiDB-lite"/>
    </source>
</evidence>
<dbReference type="EMBL" id="KV012872">
    <property type="protein sequence ID" value="KZV24151.1"/>
    <property type="molecule type" value="Genomic_DNA"/>
</dbReference>
<sequence>MPELRRSGGATRKITRQPHDARPRAIHRMSPDQRRRTSADHRTTAARPRRNVPRRAAPDQRRNACAGGGRITRPAQSPSAPAAAAASGGTAVWPSEVLIPRSTVQEEVWFWIVWFRSTTGNVIPPSICTRRSDGFWHERILLVTLIETSLITITGGGGAWRWPAAT</sequence>
<reference evidence="2 3" key="1">
    <citation type="journal article" date="2015" name="Proc. Natl. Acad. Sci. U.S.A.">
        <title>The resurrection genome of Boea hygrometrica: A blueprint for survival of dehydration.</title>
        <authorList>
            <person name="Xiao L."/>
            <person name="Yang G."/>
            <person name="Zhang L."/>
            <person name="Yang X."/>
            <person name="Zhao S."/>
            <person name="Ji Z."/>
            <person name="Zhou Q."/>
            <person name="Hu M."/>
            <person name="Wang Y."/>
            <person name="Chen M."/>
            <person name="Xu Y."/>
            <person name="Jin H."/>
            <person name="Xiao X."/>
            <person name="Hu G."/>
            <person name="Bao F."/>
            <person name="Hu Y."/>
            <person name="Wan P."/>
            <person name="Li L."/>
            <person name="Deng X."/>
            <person name="Kuang T."/>
            <person name="Xiang C."/>
            <person name="Zhu J.K."/>
            <person name="Oliver M.J."/>
            <person name="He Y."/>
        </authorList>
    </citation>
    <scope>NUCLEOTIDE SEQUENCE [LARGE SCALE GENOMIC DNA]</scope>
    <source>
        <strain evidence="3">cv. XS01</strain>
    </source>
</reference>